<dbReference type="GO" id="GO:0019441">
    <property type="term" value="P:L-tryptophan catabolic process to kynurenine"/>
    <property type="evidence" value="ECO:0007669"/>
    <property type="project" value="UniProtKB-UniRule"/>
</dbReference>
<dbReference type="RefSeq" id="WP_285489014.1">
    <property type="nucleotide sequence ID" value="NZ_BSTI01000016.1"/>
</dbReference>
<comment type="caution">
    <text evidence="1">Lacks conserved residue(s) required for the propagation of feature annotation.</text>
</comment>
<sequence>MSEPSVDTLIVDFDGRVPYDRYVEATTLHSLQRPRTDDPGEMSFLVVSQIMELYFRLIDSELHEAQRQLRAGEIWSSLAPLRRAALHLEGLDASWQSLRWMTPADFNRFRAQLGDASGMQSAMYRRLEFRLGLRTASLIRLFKRDVATHRELLRSLEEPSIWDDTVAVLAAHGHEIPRAVLDRDFTLEHTPHPAVEAAWVAIYSDDGPDNHLRILGEALAEVAERFGEWRYHHLSAVRRAMGAKPGTGGSSGIGWLERSLARAVFPELWSARTHM</sequence>
<feature type="binding site" description="axial binding residue" evidence="1">
    <location>
        <position position="233"/>
    </location>
    <ligand>
        <name>heme</name>
        <dbReference type="ChEBI" id="CHEBI:30413"/>
    </ligand>
    <ligandPart>
        <name>Fe</name>
        <dbReference type="ChEBI" id="CHEBI:18248"/>
    </ligandPart>
</feature>
<dbReference type="EC" id="1.13.11.11" evidence="1"/>
<keyword evidence="3" id="KW-1185">Reference proteome</keyword>
<gene>
    <name evidence="1 2" type="primary">kynA</name>
    <name evidence="2" type="ORF">Atai01_60870</name>
</gene>
<dbReference type="SUPFAM" id="SSF140959">
    <property type="entry name" value="Indolic compounds 2,3-dioxygenase-like"/>
    <property type="match status" value="1"/>
</dbReference>
<dbReference type="Pfam" id="PF03301">
    <property type="entry name" value="Trp_dioxygenase"/>
    <property type="match status" value="2"/>
</dbReference>
<feature type="binding site" evidence="1">
    <location>
        <position position="110"/>
    </location>
    <ligand>
        <name>substrate</name>
    </ligand>
</feature>
<dbReference type="GO" id="GO:0020037">
    <property type="term" value="F:heme binding"/>
    <property type="evidence" value="ECO:0007669"/>
    <property type="project" value="UniProtKB-UniRule"/>
</dbReference>
<comment type="caution">
    <text evidence="2">The sequence shown here is derived from an EMBL/GenBank/DDBJ whole genome shotgun (WGS) entry which is preliminary data.</text>
</comment>
<keyword evidence="1" id="KW-0823">Tryptophan catabolism</keyword>
<dbReference type="PANTHER" id="PTHR10138:SF0">
    <property type="entry name" value="TRYPTOPHAN 2,3-DIOXYGENASE"/>
    <property type="match status" value="1"/>
</dbReference>
<dbReference type="PANTHER" id="PTHR10138">
    <property type="entry name" value="TRYPTOPHAN 2,3-DIOXYGENASE"/>
    <property type="match status" value="1"/>
</dbReference>
<comment type="cofactor">
    <cofactor evidence="1">
        <name>heme</name>
        <dbReference type="ChEBI" id="CHEBI:30413"/>
    </cofactor>
    <text evidence="1">Binds 1 heme group per subunit.</text>
</comment>
<dbReference type="HAMAP" id="MF_01972">
    <property type="entry name" value="T23O"/>
    <property type="match status" value="1"/>
</dbReference>
<feature type="binding site" evidence="1">
    <location>
        <position position="247"/>
    </location>
    <ligand>
        <name>substrate</name>
    </ligand>
</feature>
<keyword evidence="1" id="KW-0223">Dioxygenase</keyword>
<dbReference type="GO" id="GO:0019442">
    <property type="term" value="P:L-tryptophan catabolic process to acetyl-CoA"/>
    <property type="evidence" value="ECO:0007669"/>
    <property type="project" value="TreeGrafter"/>
</dbReference>
<keyword evidence="1" id="KW-0560">Oxidoreductase</keyword>
<dbReference type="InterPro" id="IPR037217">
    <property type="entry name" value="Trp/Indoleamine_2_3_dOase-like"/>
</dbReference>
<dbReference type="Gene3D" id="1.20.58.480">
    <property type="match status" value="1"/>
</dbReference>
<keyword evidence="1" id="KW-0479">Metal-binding</keyword>
<keyword evidence="1" id="KW-0349">Heme</keyword>
<accession>A0A9W6R571</accession>
<evidence type="ECO:0000256" key="1">
    <source>
        <dbReference type="HAMAP-Rule" id="MF_01972"/>
    </source>
</evidence>
<comment type="subunit">
    <text evidence="1">Homotetramer.</text>
</comment>
<dbReference type="GO" id="GO:0004833">
    <property type="term" value="F:L-tryptophan 2,3-dioxygenase activity"/>
    <property type="evidence" value="ECO:0007669"/>
    <property type="project" value="UniProtKB-UniRule"/>
</dbReference>
<dbReference type="EMBL" id="BSTI01000016">
    <property type="protein sequence ID" value="GLY69468.1"/>
    <property type="molecule type" value="Genomic_DNA"/>
</dbReference>
<organism evidence="2 3">
    <name type="scientific">Amycolatopsis taiwanensis</name>
    <dbReference type="NCBI Taxonomy" id="342230"/>
    <lineage>
        <taxon>Bacteria</taxon>
        <taxon>Bacillati</taxon>
        <taxon>Actinomycetota</taxon>
        <taxon>Actinomycetes</taxon>
        <taxon>Pseudonocardiales</taxon>
        <taxon>Pseudonocardiaceae</taxon>
        <taxon>Amycolatopsis</taxon>
    </lineage>
</organism>
<comment type="catalytic activity">
    <reaction evidence="1">
        <text>L-tryptophan + O2 = N-formyl-L-kynurenine</text>
        <dbReference type="Rhea" id="RHEA:24536"/>
        <dbReference type="ChEBI" id="CHEBI:15379"/>
        <dbReference type="ChEBI" id="CHEBI:57912"/>
        <dbReference type="ChEBI" id="CHEBI:58629"/>
        <dbReference type="EC" id="1.13.11.11"/>
    </reaction>
</comment>
<comment type="function">
    <text evidence="1">Heme-dependent dioxygenase that catalyzes the oxidative cleavage of the L-tryptophan (L-Trp) pyrrole ring and converts L-tryptophan to N-formyl-L-kynurenine. Catalyzes the oxidative cleavage of the indole moiety.</text>
</comment>
<evidence type="ECO:0000313" key="3">
    <source>
        <dbReference type="Proteomes" id="UP001165136"/>
    </source>
</evidence>
<name>A0A9W6R571_9PSEU</name>
<dbReference type="InterPro" id="IPR004981">
    <property type="entry name" value="Trp_2_3_dOase"/>
</dbReference>
<reference evidence="2" key="1">
    <citation type="submission" date="2023-03" db="EMBL/GenBank/DDBJ databases">
        <title>Amycolatopsis taiwanensis NBRC 103393.</title>
        <authorList>
            <person name="Ichikawa N."/>
            <person name="Sato H."/>
            <person name="Tonouchi N."/>
        </authorList>
    </citation>
    <scope>NUCLEOTIDE SEQUENCE</scope>
    <source>
        <strain evidence="2">NBRC 103393</strain>
    </source>
</reference>
<dbReference type="Proteomes" id="UP001165136">
    <property type="component" value="Unassembled WGS sequence"/>
</dbReference>
<comment type="pathway">
    <text evidence="1">Amino-acid degradation; L-tryptophan degradation via kynurenine pathway; L-kynurenine from L-tryptophan: step 1/2.</text>
</comment>
<comment type="similarity">
    <text evidence="1">Belongs to the tryptophan 2,3-dioxygenase family.</text>
</comment>
<protein>
    <recommendedName>
        <fullName evidence="1">Tryptophan 2,3-dioxygenase</fullName>
        <shortName evidence="1">TDO</shortName>
        <ecNumber evidence="1">1.13.11.11</ecNumber>
    </recommendedName>
    <alternativeName>
        <fullName evidence="1">Tryptamin 2,3-dioxygenase</fullName>
    </alternativeName>
    <alternativeName>
        <fullName evidence="1">Tryptophan oxygenase</fullName>
        <shortName evidence="1">TO</shortName>
        <shortName evidence="1">TRPO</shortName>
    </alternativeName>
    <alternativeName>
        <fullName evidence="1">Tryptophan pyrrolase</fullName>
    </alternativeName>
    <alternativeName>
        <fullName evidence="1">Tryptophanase</fullName>
    </alternativeName>
</protein>
<dbReference type="AlphaFoldDB" id="A0A9W6R571"/>
<dbReference type="GO" id="GO:0046872">
    <property type="term" value="F:metal ion binding"/>
    <property type="evidence" value="ECO:0007669"/>
    <property type="project" value="UniProtKB-KW"/>
</dbReference>
<keyword evidence="1" id="KW-0408">Iron</keyword>
<proteinExistence type="inferred from homology"/>
<evidence type="ECO:0000313" key="2">
    <source>
        <dbReference type="EMBL" id="GLY69468.1"/>
    </source>
</evidence>